<organism evidence="2 3">
    <name type="scientific">Setaria italica</name>
    <name type="common">Foxtail millet</name>
    <name type="synonym">Panicum italicum</name>
    <dbReference type="NCBI Taxonomy" id="4555"/>
    <lineage>
        <taxon>Eukaryota</taxon>
        <taxon>Viridiplantae</taxon>
        <taxon>Streptophyta</taxon>
        <taxon>Embryophyta</taxon>
        <taxon>Tracheophyta</taxon>
        <taxon>Spermatophyta</taxon>
        <taxon>Magnoliopsida</taxon>
        <taxon>Liliopsida</taxon>
        <taxon>Poales</taxon>
        <taxon>Poaceae</taxon>
        <taxon>PACMAD clade</taxon>
        <taxon>Panicoideae</taxon>
        <taxon>Panicodae</taxon>
        <taxon>Paniceae</taxon>
        <taxon>Cenchrinae</taxon>
        <taxon>Setaria</taxon>
    </lineage>
</organism>
<dbReference type="EnsemblPlants" id="KQK95892">
    <property type="protein sequence ID" value="KQK95892"/>
    <property type="gene ID" value="SETIT_028597mg"/>
</dbReference>
<dbReference type="AlphaFoldDB" id="K3ZPR7"/>
<keyword evidence="3" id="KW-1185">Reference proteome</keyword>
<evidence type="ECO:0000256" key="1">
    <source>
        <dbReference type="SAM" id="MobiDB-lite"/>
    </source>
</evidence>
<dbReference type="EMBL" id="AGNK02005238">
    <property type="status" value="NOT_ANNOTATED_CDS"/>
    <property type="molecule type" value="Genomic_DNA"/>
</dbReference>
<evidence type="ECO:0000313" key="2">
    <source>
        <dbReference type="EnsemblPlants" id="KQK95892"/>
    </source>
</evidence>
<reference evidence="2" key="2">
    <citation type="submission" date="2018-08" db="UniProtKB">
        <authorList>
            <consortium name="EnsemblPlants"/>
        </authorList>
    </citation>
    <scope>IDENTIFICATION</scope>
    <source>
        <strain evidence="2">Yugu1</strain>
    </source>
</reference>
<accession>K3ZPR7</accession>
<feature type="region of interest" description="Disordered" evidence="1">
    <location>
        <begin position="15"/>
        <end position="76"/>
    </location>
</feature>
<dbReference type="Gramene" id="KQK95892">
    <property type="protein sequence ID" value="KQK95892"/>
    <property type="gene ID" value="SETIT_028597mg"/>
</dbReference>
<dbReference type="HOGENOM" id="CLU_2659218_0_0_1"/>
<proteinExistence type="predicted"/>
<dbReference type="Proteomes" id="UP000004995">
    <property type="component" value="Unassembled WGS sequence"/>
</dbReference>
<feature type="compositionally biased region" description="Low complexity" evidence="1">
    <location>
        <begin position="25"/>
        <end position="35"/>
    </location>
</feature>
<evidence type="ECO:0000313" key="3">
    <source>
        <dbReference type="Proteomes" id="UP000004995"/>
    </source>
</evidence>
<feature type="compositionally biased region" description="Pro residues" evidence="1">
    <location>
        <begin position="36"/>
        <end position="50"/>
    </location>
</feature>
<reference evidence="3" key="1">
    <citation type="journal article" date="2012" name="Nat. Biotechnol.">
        <title>Reference genome sequence of the model plant Setaria.</title>
        <authorList>
            <person name="Bennetzen J.L."/>
            <person name="Schmutz J."/>
            <person name="Wang H."/>
            <person name="Percifield R."/>
            <person name="Hawkins J."/>
            <person name="Pontaroli A.C."/>
            <person name="Estep M."/>
            <person name="Feng L."/>
            <person name="Vaughn J.N."/>
            <person name="Grimwood J."/>
            <person name="Jenkins J."/>
            <person name="Barry K."/>
            <person name="Lindquist E."/>
            <person name="Hellsten U."/>
            <person name="Deshpande S."/>
            <person name="Wang X."/>
            <person name="Wu X."/>
            <person name="Mitros T."/>
            <person name="Triplett J."/>
            <person name="Yang X."/>
            <person name="Ye C.Y."/>
            <person name="Mauro-Herrera M."/>
            <person name="Wang L."/>
            <person name="Li P."/>
            <person name="Sharma M."/>
            <person name="Sharma R."/>
            <person name="Ronald P.C."/>
            <person name="Panaud O."/>
            <person name="Kellogg E.A."/>
            <person name="Brutnell T.P."/>
            <person name="Doust A.N."/>
            <person name="Tuskan G.A."/>
            <person name="Rokhsar D."/>
            <person name="Devos K.M."/>
        </authorList>
    </citation>
    <scope>NUCLEOTIDE SEQUENCE [LARGE SCALE GENOMIC DNA]</scope>
    <source>
        <strain evidence="3">cv. Yugu1</strain>
    </source>
</reference>
<sequence>MKIAKVPLLQAGPLGRFNENQSVFPSRPRSLLLAASPPPLSPAPLTPARPSPHHGLPARAGTQGDRISPLLASSLK</sequence>
<protein>
    <submittedName>
        <fullName evidence="2">Uncharacterized protein</fullName>
    </submittedName>
</protein>
<dbReference type="InParanoid" id="K3ZPR7"/>
<name>K3ZPR7_SETIT</name>